<proteinExistence type="predicted"/>
<dbReference type="GO" id="GO:0008168">
    <property type="term" value="F:methyltransferase activity"/>
    <property type="evidence" value="ECO:0007669"/>
    <property type="project" value="UniProtKB-KW"/>
</dbReference>
<accession>A0A5E4NM68</accession>
<evidence type="ECO:0000313" key="2">
    <source>
        <dbReference type="Proteomes" id="UP000325440"/>
    </source>
</evidence>
<keyword evidence="2" id="KW-1185">Reference proteome</keyword>
<dbReference type="EMBL" id="CABPRJ010002388">
    <property type="protein sequence ID" value="VVC44833.1"/>
    <property type="molecule type" value="Genomic_DNA"/>
</dbReference>
<name>A0A5E4NM68_9HEMI</name>
<dbReference type="GO" id="GO:0003676">
    <property type="term" value="F:nucleic acid binding"/>
    <property type="evidence" value="ECO:0007669"/>
    <property type="project" value="InterPro"/>
</dbReference>
<gene>
    <name evidence="1" type="ORF">CINCED_3A017626</name>
</gene>
<evidence type="ECO:0000313" key="1">
    <source>
        <dbReference type="EMBL" id="VVC44833.1"/>
    </source>
</evidence>
<keyword evidence="1" id="KW-0489">Methyltransferase</keyword>
<dbReference type="InterPro" id="IPR002052">
    <property type="entry name" value="DNA_methylase_N6_adenine_CS"/>
</dbReference>
<dbReference type="Proteomes" id="UP000325440">
    <property type="component" value="Unassembled WGS sequence"/>
</dbReference>
<protein>
    <submittedName>
        <fullName evidence="1">DNA methylase, N-6 adenine-specific, conserved site</fullName>
    </submittedName>
</protein>
<dbReference type="PROSITE" id="PS00092">
    <property type="entry name" value="N6_MTASE"/>
    <property type="match status" value="1"/>
</dbReference>
<sequence length="241" mass="27340">MDHTSSKIFASKTVRGTSVNVPGKLDSGAGCVDRSIGKTHVSRRDCVTTGSRRRSRGRHTRRVKGDRPLTCDICCHFTENLQTLYEHILEMHPDAVVALCGVCFLFTGDFPSLVNHVRRLHTVMTSETIMNSIRCKRDYDENRGNETENRATVQSSDDIGCYPDWCVNRVTADNDVLQTVNSRRLATSEIGYPVAMQRVNRVKPAVHKGLRTREFGTYETVVSDPPYKFKKSHKTRQFQPY</sequence>
<dbReference type="GO" id="GO:0032259">
    <property type="term" value="P:methylation"/>
    <property type="evidence" value="ECO:0007669"/>
    <property type="project" value="UniProtKB-KW"/>
</dbReference>
<keyword evidence="1" id="KW-0808">Transferase</keyword>
<dbReference type="AlphaFoldDB" id="A0A5E4NM68"/>
<reference evidence="1 2" key="1">
    <citation type="submission" date="2019-08" db="EMBL/GenBank/DDBJ databases">
        <authorList>
            <person name="Alioto T."/>
            <person name="Alioto T."/>
            <person name="Gomez Garrido J."/>
        </authorList>
    </citation>
    <scope>NUCLEOTIDE SEQUENCE [LARGE SCALE GENOMIC DNA]</scope>
</reference>
<dbReference type="Gene3D" id="3.30.160.60">
    <property type="entry name" value="Classic Zinc Finger"/>
    <property type="match status" value="1"/>
</dbReference>
<dbReference type="OrthoDB" id="6616896at2759"/>
<organism evidence="1 2">
    <name type="scientific">Cinara cedri</name>
    <dbReference type="NCBI Taxonomy" id="506608"/>
    <lineage>
        <taxon>Eukaryota</taxon>
        <taxon>Metazoa</taxon>
        <taxon>Ecdysozoa</taxon>
        <taxon>Arthropoda</taxon>
        <taxon>Hexapoda</taxon>
        <taxon>Insecta</taxon>
        <taxon>Pterygota</taxon>
        <taxon>Neoptera</taxon>
        <taxon>Paraneoptera</taxon>
        <taxon>Hemiptera</taxon>
        <taxon>Sternorrhyncha</taxon>
        <taxon>Aphidomorpha</taxon>
        <taxon>Aphidoidea</taxon>
        <taxon>Aphididae</taxon>
        <taxon>Lachninae</taxon>
        <taxon>Cinara</taxon>
    </lineage>
</organism>